<dbReference type="Proteomes" id="UP000789375">
    <property type="component" value="Unassembled WGS sequence"/>
</dbReference>
<proteinExistence type="predicted"/>
<protein>
    <submittedName>
        <fullName evidence="1">2816_t:CDS:1</fullName>
    </submittedName>
</protein>
<comment type="caution">
    <text evidence="1">The sequence shown here is derived from an EMBL/GenBank/DDBJ whole genome shotgun (WGS) entry which is preliminary data.</text>
</comment>
<name>A0A9N9HWZ0_FUNMO</name>
<accession>A0A9N9HWZ0</accession>
<dbReference type="AlphaFoldDB" id="A0A9N9HWZ0"/>
<gene>
    <name evidence="1" type="ORF">FMOSSE_LOCUS14318</name>
</gene>
<feature type="non-terminal residue" evidence="1">
    <location>
        <position position="54"/>
    </location>
</feature>
<evidence type="ECO:0000313" key="2">
    <source>
        <dbReference type="Proteomes" id="UP000789375"/>
    </source>
</evidence>
<keyword evidence="2" id="KW-1185">Reference proteome</keyword>
<sequence>DHKVWIHNKVMAGTHTFVTASLTNNSPAKDAIAFKDYSLTIPDYLDFAVEKAAK</sequence>
<organism evidence="1 2">
    <name type="scientific">Funneliformis mosseae</name>
    <name type="common">Endomycorrhizal fungus</name>
    <name type="synonym">Glomus mosseae</name>
    <dbReference type="NCBI Taxonomy" id="27381"/>
    <lineage>
        <taxon>Eukaryota</taxon>
        <taxon>Fungi</taxon>
        <taxon>Fungi incertae sedis</taxon>
        <taxon>Mucoromycota</taxon>
        <taxon>Glomeromycotina</taxon>
        <taxon>Glomeromycetes</taxon>
        <taxon>Glomerales</taxon>
        <taxon>Glomeraceae</taxon>
        <taxon>Funneliformis</taxon>
    </lineage>
</organism>
<dbReference type="EMBL" id="CAJVPP010010602">
    <property type="protein sequence ID" value="CAG8710973.1"/>
    <property type="molecule type" value="Genomic_DNA"/>
</dbReference>
<reference evidence="1" key="1">
    <citation type="submission" date="2021-06" db="EMBL/GenBank/DDBJ databases">
        <authorList>
            <person name="Kallberg Y."/>
            <person name="Tangrot J."/>
            <person name="Rosling A."/>
        </authorList>
    </citation>
    <scope>NUCLEOTIDE SEQUENCE</scope>
    <source>
        <strain evidence="1">87-6 pot B 2015</strain>
    </source>
</reference>
<evidence type="ECO:0000313" key="1">
    <source>
        <dbReference type="EMBL" id="CAG8710973.1"/>
    </source>
</evidence>